<evidence type="ECO:0000256" key="3">
    <source>
        <dbReference type="ARBA" id="ARBA00020392"/>
    </source>
</evidence>
<dbReference type="STRING" id="1195763.ABT56_10075"/>
<evidence type="ECO:0000256" key="2">
    <source>
        <dbReference type="ARBA" id="ARBA00010004"/>
    </source>
</evidence>
<dbReference type="Proteomes" id="UP000036097">
    <property type="component" value="Unassembled WGS sequence"/>
</dbReference>
<dbReference type="PATRIC" id="fig|1195763.3.peg.2115"/>
<keyword evidence="9" id="KW-0472">Membrane</keyword>
<dbReference type="GO" id="GO:0044781">
    <property type="term" value="P:bacterial-type flagellum organization"/>
    <property type="evidence" value="ECO:0007669"/>
    <property type="project" value="UniProtKB-KW"/>
</dbReference>
<dbReference type="PANTHER" id="PTHR38786">
    <property type="entry name" value="FLAGELLAR FLIJ PROTEIN"/>
    <property type="match status" value="1"/>
</dbReference>
<keyword evidence="8" id="KW-0653">Protein transport</keyword>
<comment type="caution">
    <text evidence="12">The sequence shown here is derived from an EMBL/GenBank/DDBJ whole genome shotgun (WGS) entry which is preliminary data.</text>
</comment>
<dbReference type="RefSeq" id="WP_047878734.1">
    <property type="nucleotide sequence ID" value="NZ_LDOT01000012.1"/>
</dbReference>
<evidence type="ECO:0000256" key="4">
    <source>
        <dbReference type="ARBA" id="ARBA00022448"/>
    </source>
</evidence>
<dbReference type="Pfam" id="PF02050">
    <property type="entry name" value="FliJ"/>
    <property type="match status" value="1"/>
</dbReference>
<proteinExistence type="inferred from homology"/>
<dbReference type="NCBIfam" id="TIGR02473">
    <property type="entry name" value="flagell_FliJ"/>
    <property type="match status" value="1"/>
</dbReference>
<keyword evidence="4" id="KW-0813">Transport</keyword>
<evidence type="ECO:0000256" key="11">
    <source>
        <dbReference type="SAM" id="Coils"/>
    </source>
</evidence>
<dbReference type="InterPro" id="IPR052570">
    <property type="entry name" value="FliJ"/>
</dbReference>
<keyword evidence="12" id="KW-0969">Cilium</keyword>
<dbReference type="GO" id="GO:0006935">
    <property type="term" value="P:chemotaxis"/>
    <property type="evidence" value="ECO:0007669"/>
    <property type="project" value="UniProtKB-KW"/>
</dbReference>
<dbReference type="EMBL" id="LDOT01000012">
    <property type="protein sequence ID" value="KLV05870.1"/>
    <property type="molecule type" value="Genomic_DNA"/>
</dbReference>
<keyword evidence="5" id="KW-1003">Cell membrane</keyword>
<evidence type="ECO:0000256" key="1">
    <source>
        <dbReference type="ARBA" id="ARBA00004413"/>
    </source>
</evidence>
<keyword evidence="13" id="KW-1185">Reference proteome</keyword>
<keyword evidence="6" id="KW-0145">Chemotaxis</keyword>
<evidence type="ECO:0000256" key="10">
    <source>
        <dbReference type="ARBA" id="ARBA00023225"/>
    </source>
</evidence>
<feature type="coiled-coil region" evidence="11">
    <location>
        <begin position="10"/>
        <end position="44"/>
    </location>
</feature>
<keyword evidence="11" id="KW-0175">Coiled coil</keyword>
<comment type="subcellular location">
    <subcellularLocation>
        <location evidence="1">Cell membrane</location>
        <topology evidence="1">Peripheral membrane protein</topology>
        <orientation evidence="1">Cytoplasmic side</orientation>
    </subcellularLocation>
</comment>
<evidence type="ECO:0000313" key="13">
    <source>
        <dbReference type="Proteomes" id="UP000036097"/>
    </source>
</evidence>
<organism evidence="12 13">
    <name type="scientific">Photobacterium aquae</name>
    <dbReference type="NCBI Taxonomy" id="1195763"/>
    <lineage>
        <taxon>Bacteria</taxon>
        <taxon>Pseudomonadati</taxon>
        <taxon>Pseudomonadota</taxon>
        <taxon>Gammaproteobacteria</taxon>
        <taxon>Vibrionales</taxon>
        <taxon>Vibrionaceae</taxon>
        <taxon>Photobacterium</taxon>
    </lineage>
</organism>
<protein>
    <recommendedName>
        <fullName evidence="3">Flagellar FliJ protein</fullName>
    </recommendedName>
</protein>
<dbReference type="Gene3D" id="1.10.287.1700">
    <property type="match status" value="1"/>
</dbReference>
<keyword evidence="12" id="KW-0966">Cell projection</keyword>
<dbReference type="GO" id="GO:0009288">
    <property type="term" value="C:bacterial-type flagellum"/>
    <property type="evidence" value="ECO:0007669"/>
    <property type="project" value="InterPro"/>
</dbReference>
<evidence type="ECO:0000256" key="5">
    <source>
        <dbReference type="ARBA" id="ARBA00022475"/>
    </source>
</evidence>
<comment type="similarity">
    <text evidence="2">Belongs to the FliJ family.</text>
</comment>
<dbReference type="PANTHER" id="PTHR38786:SF1">
    <property type="entry name" value="FLAGELLAR FLIJ PROTEIN"/>
    <property type="match status" value="1"/>
</dbReference>
<keyword evidence="7" id="KW-1005">Bacterial flagellum biogenesis</keyword>
<dbReference type="GO" id="GO:0005886">
    <property type="term" value="C:plasma membrane"/>
    <property type="evidence" value="ECO:0007669"/>
    <property type="project" value="UniProtKB-SubCell"/>
</dbReference>
<evidence type="ECO:0000256" key="9">
    <source>
        <dbReference type="ARBA" id="ARBA00023136"/>
    </source>
</evidence>
<dbReference type="AlphaFoldDB" id="A0A0J1H247"/>
<evidence type="ECO:0000256" key="8">
    <source>
        <dbReference type="ARBA" id="ARBA00022927"/>
    </source>
</evidence>
<evidence type="ECO:0000256" key="7">
    <source>
        <dbReference type="ARBA" id="ARBA00022795"/>
    </source>
</evidence>
<gene>
    <name evidence="12" type="ORF">ABT56_10075</name>
</gene>
<dbReference type="OrthoDB" id="7063004at2"/>
<reference evidence="12 13" key="1">
    <citation type="submission" date="2015-05" db="EMBL/GenBank/DDBJ databases">
        <title>Photobacterium galathea sp. nov.</title>
        <authorList>
            <person name="Machado H."/>
            <person name="Gram L."/>
        </authorList>
    </citation>
    <scope>NUCLEOTIDE SEQUENCE [LARGE SCALE GENOMIC DNA]</scope>
    <source>
        <strain evidence="12 13">CGMCC 1.12159</strain>
    </source>
</reference>
<name>A0A0J1H247_9GAMM</name>
<evidence type="ECO:0000256" key="6">
    <source>
        <dbReference type="ARBA" id="ARBA00022500"/>
    </source>
</evidence>
<dbReference type="GO" id="GO:0015031">
    <property type="term" value="P:protein transport"/>
    <property type="evidence" value="ECO:0007669"/>
    <property type="project" value="UniProtKB-KW"/>
</dbReference>
<dbReference type="InterPro" id="IPR053716">
    <property type="entry name" value="Flag_assembly_chemotaxis_eff"/>
</dbReference>
<keyword evidence="12" id="KW-0282">Flagellum</keyword>
<keyword evidence="10" id="KW-1006">Bacterial flagellum protein export</keyword>
<evidence type="ECO:0000313" key="12">
    <source>
        <dbReference type="EMBL" id="KLV05870.1"/>
    </source>
</evidence>
<dbReference type="InterPro" id="IPR012823">
    <property type="entry name" value="Flagell_FliJ"/>
</dbReference>
<sequence>MSDRSLQLILERAQEDEHQASLALNQARIDLDSYREQLAQIEQYRFDYCRQLSERGMEGLSASAYNHLQKFLNQLDETLLRQREAGRHFEQQVEICSGQWQDARKQRRSIEWLLEKKQHERQLRLEKQEQKLMDEFSTLQFARLMANRRSEQ</sequence>
<dbReference type="GO" id="GO:0071973">
    <property type="term" value="P:bacterial-type flagellum-dependent cell motility"/>
    <property type="evidence" value="ECO:0007669"/>
    <property type="project" value="InterPro"/>
</dbReference>
<accession>A0A0J1H247</accession>